<evidence type="ECO:0000256" key="5">
    <source>
        <dbReference type="PIRSR" id="PIRSR015582-2"/>
    </source>
</evidence>
<evidence type="ECO:0000256" key="3">
    <source>
        <dbReference type="ARBA" id="ARBA00022842"/>
    </source>
</evidence>
<dbReference type="PIRSF" id="PIRSF015582">
    <property type="entry name" value="Cit_lyase_B"/>
    <property type="match status" value="1"/>
</dbReference>
<proteinExistence type="predicted"/>
<reference evidence="7 8" key="1">
    <citation type="submission" date="2024-10" db="EMBL/GenBank/DDBJ databases">
        <title>Updated reference genomes for cyclostephanoid diatoms.</title>
        <authorList>
            <person name="Roberts W.R."/>
            <person name="Alverson A.J."/>
        </authorList>
    </citation>
    <scope>NUCLEOTIDE SEQUENCE [LARGE SCALE GENOMIC DNA]</scope>
    <source>
        <strain evidence="7 8">AJA010-31</strain>
    </source>
</reference>
<sequence length="343" mass="37828">MLVTHRFARSSNKTHLRRALSNNASVPARPFRTVLYVPASNTRALNKLFSLAGRSKPDAVMFDLEDGVGPSNKSEARENLVQFFKDVSESNSSSSFFKMIRVNRMDTPWFQEDATIAHQVMEYNCDAVVLPKIEGLPDLEAAADHFQKLTSHDVPFWPMIETPKAILSAGDIASHPSVHGLILGTNDLGKELQLRPSQESGSSTSTFSIGSTSATSREGLITSLQLTILAARAHGKFVIDGVYNNFRDAEGFYYECNQGKEWGMDGKTLIHPSQVAVTNEIFAPSNDEVDYATKVVACWEEATRQDSFSGVAVLDGTLIELLHVKTARKILDTSERIKEAESQ</sequence>
<keyword evidence="3 5" id="KW-0460">Magnesium</keyword>
<evidence type="ECO:0000313" key="7">
    <source>
        <dbReference type="EMBL" id="KAL3787945.1"/>
    </source>
</evidence>
<gene>
    <name evidence="7" type="ORF">ACHAWO_001094</name>
</gene>
<dbReference type="PANTHER" id="PTHR32308">
    <property type="entry name" value="LYASE BETA SUBUNIT, PUTATIVE (AFU_ORTHOLOGUE AFUA_4G13030)-RELATED"/>
    <property type="match status" value="1"/>
</dbReference>
<dbReference type="Proteomes" id="UP001530400">
    <property type="component" value="Unassembled WGS sequence"/>
</dbReference>
<feature type="binding site" evidence="4">
    <location>
        <position position="101"/>
    </location>
    <ligand>
        <name>substrate</name>
    </ligand>
</feature>
<dbReference type="Gene3D" id="3.20.20.60">
    <property type="entry name" value="Phosphoenolpyruvate-binding domains"/>
    <property type="match status" value="1"/>
</dbReference>
<evidence type="ECO:0000256" key="2">
    <source>
        <dbReference type="ARBA" id="ARBA00022723"/>
    </source>
</evidence>
<dbReference type="PANTHER" id="PTHR32308:SF10">
    <property type="entry name" value="CITRATE LYASE SUBUNIT BETA"/>
    <property type="match status" value="1"/>
</dbReference>
<name>A0ABD3PID5_9STRA</name>
<feature type="binding site" evidence="5">
    <location>
        <position position="187"/>
    </location>
    <ligand>
        <name>Mg(2+)</name>
        <dbReference type="ChEBI" id="CHEBI:18420"/>
    </ligand>
</feature>
<dbReference type="InterPro" id="IPR005000">
    <property type="entry name" value="Aldolase/citrate-lyase_domain"/>
</dbReference>
<protein>
    <recommendedName>
        <fullName evidence="6">HpcH/HpaI aldolase/citrate lyase domain-containing protein</fullName>
    </recommendedName>
</protein>
<evidence type="ECO:0000259" key="6">
    <source>
        <dbReference type="Pfam" id="PF03328"/>
    </source>
</evidence>
<dbReference type="GO" id="GO:0046872">
    <property type="term" value="F:metal ion binding"/>
    <property type="evidence" value="ECO:0007669"/>
    <property type="project" value="UniProtKB-KW"/>
</dbReference>
<keyword evidence="8" id="KW-1185">Reference proteome</keyword>
<evidence type="ECO:0000256" key="1">
    <source>
        <dbReference type="ARBA" id="ARBA00001946"/>
    </source>
</evidence>
<accession>A0ABD3PID5</accession>
<organism evidence="7 8">
    <name type="scientific">Cyclotella atomus</name>
    <dbReference type="NCBI Taxonomy" id="382360"/>
    <lineage>
        <taxon>Eukaryota</taxon>
        <taxon>Sar</taxon>
        <taxon>Stramenopiles</taxon>
        <taxon>Ochrophyta</taxon>
        <taxon>Bacillariophyta</taxon>
        <taxon>Coscinodiscophyceae</taxon>
        <taxon>Thalassiosirophycidae</taxon>
        <taxon>Stephanodiscales</taxon>
        <taxon>Stephanodiscaceae</taxon>
        <taxon>Cyclotella</taxon>
    </lineage>
</organism>
<feature type="domain" description="HpcH/HpaI aldolase/citrate lyase" evidence="6">
    <location>
        <begin position="32"/>
        <end position="272"/>
    </location>
</feature>
<evidence type="ECO:0000313" key="8">
    <source>
        <dbReference type="Proteomes" id="UP001530400"/>
    </source>
</evidence>
<dbReference type="SUPFAM" id="SSF51621">
    <property type="entry name" value="Phosphoenolpyruvate/pyruvate domain"/>
    <property type="match status" value="1"/>
</dbReference>
<feature type="binding site" evidence="4">
    <location>
        <position position="161"/>
    </location>
    <ligand>
        <name>substrate</name>
    </ligand>
</feature>
<dbReference type="InterPro" id="IPR011206">
    <property type="entry name" value="Citrate_lyase_beta/mcl1/mcl2"/>
</dbReference>
<feature type="binding site" evidence="5">
    <location>
        <position position="161"/>
    </location>
    <ligand>
        <name>Mg(2+)</name>
        <dbReference type="ChEBI" id="CHEBI:18420"/>
    </ligand>
</feature>
<comment type="cofactor">
    <cofactor evidence="1">
        <name>Mg(2+)</name>
        <dbReference type="ChEBI" id="CHEBI:18420"/>
    </cofactor>
</comment>
<dbReference type="InterPro" id="IPR015813">
    <property type="entry name" value="Pyrv/PenolPyrv_kinase-like_dom"/>
</dbReference>
<comment type="caution">
    <text evidence="7">The sequence shown here is derived from an EMBL/GenBank/DDBJ whole genome shotgun (WGS) entry which is preliminary data.</text>
</comment>
<dbReference type="AlphaFoldDB" id="A0ABD3PID5"/>
<keyword evidence="2 5" id="KW-0479">Metal-binding</keyword>
<dbReference type="EMBL" id="JALLPJ020000591">
    <property type="protein sequence ID" value="KAL3787945.1"/>
    <property type="molecule type" value="Genomic_DNA"/>
</dbReference>
<dbReference type="Pfam" id="PF03328">
    <property type="entry name" value="HpcH_HpaI"/>
    <property type="match status" value="1"/>
</dbReference>
<dbReference type="InterPro" id="IPR040442">
    <property type="entry name" value="Pyrv_kinase-like_dom_sf"/>
</dbReference>
<evidence type="ECO:0000256" key="4">
    <source>
        <dbReference type="PIRSR" id="PIRSR015582-1"/>
    </source>
</evidence>